<accession>A0A5B8RVM5</accession>
<gene>
    <name evidence="1" type="ORF">FOZ74_11120</name>
</gene>
<dbReference type="Pfam" id="PF05930">
    <property type="entry name" value="Phage_AlpA"/>
    <property type="match status" value="1"/>
</dbReference>
<sequence length="73" mass="8252">MKTLIIPEAQQLVRIGTVLQILPVSQSAWYRMITEGYAPKPIRLGPRSVAWRLDDILSLARGEWHPSEQRAAA</sequence>
<dbReference type="AlphaFoldDB" id="A0A5B8RVM5"/>
<dbReference type="KEGG" id="cof:FOZ74_11120"/>
<dbReference type="InterPro" id="IPR010260">
    <property type="entry name" value="AlpA"/>
</dbReference>
<name>A0A5B8RVM5_9BURK</name>
<dbReference type="RefSeq" id="WP_146913132.1">
    <property type="nucleotide sequence ID" value="NZ_CP042344.1"/>
</dbReference>
<reference evidence="1 2" key="1">
    <citation type="submission" date="2019-07" db="EMBL/GenBank/DDBJ databases">
        <title>Complete genome sequence of Comamonas sp. NLF 7-7 isolated from livestock.</title>
        <authorList>
            <person name="Kim D.H."/>
            <person name="Kim J.G."/>
        </authorList>
    </citation>
    <scope>NUCLEOTIDE SEQUENCE [LARGE SCALE GENOMIC DNA]</scope>
    <source>
        <strain evidence="1 2">NLF 7-7</strain>
    </source>
</reference>
<dbReference type="Gene3D" id="1.10.238.160">
    <property type="match status" value="1"/>
</dbReference>
<dbReference type="OrthoDB" id="5398721at2"/>
<evidence type="ECO:0000313" key="1">
    <source>
        <dbReference type="EMBL" id="QEA13540.1"/>
    </source>
</evidence>
<keyword evidence="2" id="KW-1185">Reference proteome</keyword>
<organism evidence="1 2">
    <name type="scientific">Comamonas flocculans</name>
    <dbReference type="NCBI Taxonomy" id="2597701"/>
    <lineage>
        <taxon>Bacteria</taxon>
        <taxon>Pseudomonadati</taxon>
        <taxon>Pseudomonadota</taxon>
        <taxon>Betaproteobacteria</taxon>
        <taxon>Burkholderiales</taxon>
        <taxon>Comamonadaceae</taxon>
        <taxon>Comamonas</taxon>
    </lineage>
</organism>
<dbReference type="Proteomes" id="UP000321199">
    <property type="component" value="Chromosome"/>
</dbReference>
<dbReference type="EMBL" id="CP042344">
    <property type="protein sequence ID" value="QEA13540.1"/>
    <property type="molecule type" value="Genomic_DNA"/>
</dbReference>
<protein>
    <submittedName>
        <fullName evidence="1">AlpA family phage regulatory protein</fullName>
    </submittedName>
</protein>
<evidence type="ECO:0000313" key="2">
    <source>
        <dbReference type="Proteomes" id="UP000321199"/>
    </source>
</evidence>
<proteinExistence type="predicted"/>